<evidence type="ECO:0000256" key="5">
    <source>
        <dbReference type="ARBA" id="ARBA00023295"/>
    </source>
</evidence>
<accession>A0ABN1IVF0</accession>
<keyword evidence="5" id="KW-0326">Glycosidase</keyword>
<dbReference type="EMBL" id="BAAAEU010000024">
    <property type="protein sequence ID" value="GAA0721807.1"/>
    <property type="molecule type" value="Genomic_DNA"/>
</dbReference>
<dbReference type="PANTHER" id="PTHR10030">
    <property type="entry name" value="ALPHA-L-FUCOSIDASE"/>
    <property type="match status" value="1"/>
</dbReference>
<dbReference type="Pfam" id="PF01120">
    <property type="entry name" value="Alpha_L_fucos"/>
    <property type="match status" value="1"/>
</dbReference>
<feature type="domain" description="Glycoside hydrolase family 29 N-terminal" evidence="8">
    <location>
        <begin position="23"/>
        <end position="95"/>
    </location>
</feature>
<keyword evidence="3 7" id="KW-0732">Signal</keyword>
<reference evidence="9 10" key="1">
    <citation type="journal article" date="2019" name="Int. J. Syst. Evol. Microbiol.">
        <title>The Global Catalogue of Microorganisms (GCM) 10K type strain sequencing project: providing services to taxonomists for standard genome sequencing and annotation.</title>
        <authorList>
            <consortium name="The Broad Institute Genomics Platform"/>
            <consortium name="The Broad Institute Genome Sequencing Center for Infectious Disease"/>
            <person name="Wu L."/>
            <person name="Ma J."/>
        </authorList>
    </citation>
    <scope>NUCLEOTIDE SEQUENCE [LARGE SCALE GENOMIC DNA]</scope>
    <source>
        <strain evidence="9 10">JCM 15421</strain>
    </source>
</reference>
<dbReference type="SMART" id="SM00812">
    <property type="entry name" value="Alpha_L_fucos"/>
    <property type="match status" value="1"/>
</dbReference>
<keyword evidence="10" id="KW-1185">Reference proteome</keyword>
<evidence type="ECO:0000256" key="1">
    <source>
        <dbReference type="ARBA" id="ARBA00007951"/>
    </source>
</evidence>
<keyword evidence="4" id="KW-0378">Hydrolase</keyword>
<comment type="caution">
    <text evidence="9">The sequence shown here is derived from an EMBL/GenBank/DDBJ whole genome shotgun (WGS) entry which is preliminary data.</text>
</comment>
<protein>
    <recommendedName>
        <fullName evidence="2">alpha-L-fucosidase</fullName>
        <ecNumber evidence="2">3.2.1.51</ecNumber>
    </recommendedName>
</protein>
<feature type="compositionally biased region" description="Basic residues" evidence="6">
    <location>
        <begin position="117"/>
        <end position="126"/>
    </location>
</feature>
<dbReference type="Proteomes" id="UP001501523">
    <property type="component" value="Unassembled WGS sequence"/>
</dbReference>
<gene>
    <name evidence="9" type="ORF">GCM10009105_32460</name>
</gene>
<evidence type="ECO:0000256" key="7">
    <source>
        <dbReference type="SAM" id="SignalP"/>
    </source>
</evidence>
<dbReference type="PANTHER" id="PTHR10030:SF37">
    <property type="entry name" value="ALPHA-L-FUCOSIDASE-RELATED"/>
    <property type="match status" value="1"/>
</dbReference>
<feature type="chain" id="PRO_5046099238" description="alpha-L-fucosidase" evidence="7">
    <location>
        <begin position="21"/>
        <end position="126"/>
    </location>
</feature>
<comment type="similarity">
    <text evidence="1">Belongs to the glycosyl hydrolase 29 family.</text>
</comment>
<feature type="signal peptide" evidence="7">
    <location>
        <begin position="1"/>
        <end position="20"/>
    </location>
</feature>
<proteinExistence type="inferred from homology"/>
<dbReference type="EC" id="3.2.1.51" evidence="2"/>
<evidence type="ECO:0000259" key="8">
    <source>
        <dbReference type="Pfam" id="PF01120"/>
    </source>
</evidence>
<dbReference type="Gene3D" id="3.20.20.80">
    <property type="entry name" value="Glycosidases"/>
    <property type="match status" value="1"/>
</dbReference>
<dbReference type="SUPFAM" id="SSF51445">
    <property type="entry name" value="(Trans)glycosidases"/>
    <property type="match status" value="1"/>
</dbReference>
<sequence>MKRILGLLLLGIACGFATQAAEPAASTDARMQWFADAKFGVFIHWGIYAVDGIDESWSFFNGYLSRDDYMKQLKGFTAKNYDAQAWADLIKQSGALRGADRQAPRRRRVVGFEAGHQRRKGYPRAS</sequence>
<evidence type="ECO:0000313" key="10">
    <source>
        <dbReference type="Proteomes" id="UP001501523"/>
    </source>
</evidence>
<dbReference type="InterPro" id="IPR017853">
    <property type="entry name" value="GH"/>
</dbReference>
<evidence type="ECO:0000256" key="3">
    <source>
        <dbReference type="ARBA" id="ARBA00022729"/>
    </source>
</evidence>
<organism evidence="9 10">
    <name type="scientific">Dokdonella soli</name>
    <dbReference type="NCBI Taxonomy" id="529810"/>
    <lineage>
        <taxon>Bacteria</taxon>
        <taxon>Pseudomonadati</taxon>
        <taxon>Pseudomonadota</taxon>
        <taxon>Gammaproteobacteria</taxon>
        <taxon>Lysobacterales</taxon>
        <taxon>Rhodanobacteraceae</taxon>
        <taxon>Dokdonella</taxon>
    </lineage>
</organism>
<evidence type="ECO:0000313" key="9">
    <source>
        <dbReference type="EMBL" id="GAA0721807.1"/>
    </source>
</evidence>
<evidence type="ECO:0000256" key="2">
    <source>
        <dbReference type="ARBA" id="ARBA00012662"/>
    </source>
</evidence>
<dbReference type="InterPro" id="IPR000933">
    <property type="entry name" value="Glyco_hydro_29"/>
</dbReference>
<evidence type="ECO:0000256" key="6">
    <source>
        <dbReference type="SAM" id="MobiDB-lite"/>
    </source>
</evidence>
<dbReference type="InterPro" id="IPR057739">
    <property type="entry name" value="Glyco_hydro_29_N"/>
</dbReference>
<name>A0ABN1IVF0_9GAMM</name>
<feature type="region of interest" description="Disordered" evidence="6">
    <location>
        <begin position="107"/>
        <end position="126"/>
    </location>
</feature>
<evidence type="ECO:0000256" key="4">
    <source>
        <dbReference type="ARBA" id="ARBA00022801"/>
    </source>
</evidence>